<dbReference type="InterPro" id="IPR006472">
    <property type="entry name" value="Citrate_lyase_asu"/>
</dbReference>
<comment type="catalytic activity">
    <reaction evidence="1">
        <text>citrate = oxaloacetate + acetate</text>
        <dbReference type="Rhea" id="RHEA:10760"/>
        <dbReference type="ChEBI" id="CHEBI:16452"/>
        <dbReference type="ChEBI" id="CHEBI:16947"/>
        <dbReference type="ChEBI" id="CHEBI:30089"/>
        <dbReference type="EC" id="4.1.3.6"/>
    </reaction>
</comment>
<dbReference type="GO" id="GO:0005737">
    <property type="term" value="C:cytoplasm"/>
    <property type="evidence" value="ECO:0007669"/>
    <property type="project" value="UniProtKB-SubCell"/>
</dbReference>
<evidence type="ECO:0000256" key="1">
    <source>
        <dbReference type="PIRNR" id="PIRNR009451"/>
    </source>
</evidence>
<comment type="subcellular location">
    <subcellularLocation>
        <location evidence="1">Cytoplasm</location>
    </subcellularLocation>
</comment>
<organism evidence="2">
    <name type="scientific">Treponema denticola H-22</name>
    <dbReference type="NCBI Taxonomy" id="999432"/>
    <lineage>
        <taxon>Bacteria</taxon>
        <taxon>Pseudomonadati</taxon>
        <taxon>Spirochaetota</taxon>
        <taxon>Spirochaetia</taxon>
        <taxon>Spirochaetales</taxon>
        <taxon>Treponemataceae</taxon>
        <taxon>Treponema</taxon>
    </lineage>
</organism>
<dbReference type="InterPro" id="IPR037171">
    <property type="entry name" value="NagB/RpiA_transferase-like"/>
</dbReference>
<proteinExistence type="predicted"/>
<dbReference type="EMBL" id="AGDV01000001">
    <property type="protein sequence ID" value="EMB36213.1"/>
    <property type="molecule type" value="Genomic_DNA"/>
</dbReference>
<sequence>MNNILGREGLDNPFKGAFVNKKNAKYELTKNVKPAFGKNLSQALDELKLHDGMVISFHHHLRNGDYVLDMVMREIKKRGIKDLTVMASSIFPCHEILVELMEDRTVTQLMTSYMSGPVAKAVSYGKCKKPVIMTTHGGRPRMILEKEVTIDAAFLASPCVDDQGNISGSEGRSFCGSLGYAVADAQMAKKTIAITDTRVSKVKKADIEGRFVDMVVEVDKIGDPAGIVSGTTQITKDPIGLKIARDCRTLIEHSGLFKNGFSMQTGAGGISLAVADEMHRAMKEKNIKGSFGCGGITGYFVKMLEEGLFEDLYDVQCFDLSAVDSIEKNANHHKISANLYANPNNPDHVAGKLDVVILGASEIDLDYNVNVTTGSDGIILGGSGGHADTAAGAKLSIIVSKLFNARISCLVDKVRTVTTPGETIDVFVTDRGIAINPRHADLIKKLKAETNLEIKTIEELKEIAESFTGKPQVKPRSGEVVGISTYRDGTVLDVINKV</sequence>
<dbReference type="EC" id="2.8.3.10" evidence="1"/>
<dbReference type="PANTHER" id="PTHR40596">
    <property type="entry name" value="CITRATE LYASE ALPHA CHAIN"/>
    <property type="match status" value="1"/>
</dbReference>
<dbReference type="EC" id="4.1.3.6" evidence="1"/>
<comment type="caution">
    <text evidence="2">The sequence shown here is derived from an EMBL/GenBank/DDBJ whole genome shotgun (WGS) entry which is preliminary data.</text>
</comment>
<dbReference type="SUPFAM" id="SSF100950">
    <property type="entry name" value="NagB/RpiA/CoA transferase-like"/>
    <property type="match status" value="2"/>
</dbReference>
<dbReference type="GO" id="GO:0009346">
    <property type="term" value="C:ATP-independent citrate lyase complex"/>
    <property type="evidence" value="ECO:0007669"/>
    <property type="project" value="UniProtKB-UniRule"/>
</dbReference>
<dbReference type="Pfam" id="PF04223">
    <property type="entry name" value="CitF"/>
    <property type="match status" value="1"/>
</dbReference>
<dbReference type="HOGENOM" id="CLU_046521_2_0_12"/>
<keyword evidence="1 2" id="KW-0456">Lyase</keyword>
<dbReference type="PANTHER" id="PTHR40596:SF1">
    <property type="entry name" value="CITRATE LYASE ALPHA CHAIN"/>
    <property type="match status" value="1"/>
</dbReference>
<accession>A0A0E2EKW0</accession>
<dbReference type="GO" id="GO:0006084">
    <property type="term" value="P:acetyl-CoA metabolic process"/>
    <property type="evidence" value="ECO:0007669"/>
    <property type="project" value="UniProtKB-UniRule"/>
</dbReference>
<dbReference type="NCBIfam" id="TIGR01584">
    <property type="entry name" value="citF"/>
    <property type="match status" value="1"/>
</dbReference>
<dbReference type="AlphaFoldDB" id="A0A0E2EKW0"/>
<comment type="catalytic activity">
    <reaction evidence="1">
        <text>citrate + acetyl-CoA = (3S)-citryl-CoA + acetate</text>
        <dbReference type="Rhea" id="RHEA:19405"/>
        <dbReference type="ChEBI" id="CHEBI:16947"/>
        <dbReference type="ChEBI" id="CHEBI:30089"/>
        <dbReference type="ChEBI" id="CHEBI:57288"/>
        <dbReference type="ChEBI" id="CHEBI:57321"/>
        <dbReference type="EC" id="2.8.3.10"/>
    </reaction>
</comment>
<protein>
    <recommendedName>
        <fullName evidence="1">Citrate lyase alpha chain</fullName>
        <shortName evidence="1">Citrase alpha chain</shortName>
        <ecNumber evidence="1">2.8.3.10</ecNumber>
        <ecNumber evidence="1">4.1.3.6</ecNumber>
    </recommendedName>
    <alternativeName>
        <fullName evidence="1">Citrate (pro-3S)-lyase alpha chain</fullName>
    </alternativeName>
    <alternativeName>
        <fullName evidence="1">Citrate CoA-transferase subunit</fullName>
    </alternativeName>
</protein>
<keyword evidence="1" id="KW-0808">Transferase</keyword>
<dbReference type="RefSeq" id="WP_002683020.1">
    <property type="nucleotide sequence ID" value="NZ_CM001795.1"/>
</dbReference>
<dbReference type="GO" id="GO:0008815">
    <property type="term" value="F:citrate (pro-3S)-lyase activity"/>
    <property type="evidence" value="ECO:0007669"/>
    <property type="project" value="UniProtKB-UniRule"/>
</dbReference>
<dbReference type="Proteomes" id="UP000011705">
    <property type="component" value="Chromosome"/>
</dbReference>
<reference evidence="2" key="1">
    <citation type="submission" date="2012-01" db="EMBL/GenBank/DDBJ databases">
        <title>The Genome Sequence of Treponema denticola H-22.</title>
        <authorList>
            <consortium name="The Broad Institute Genome Sequencing Platform"/>
            <person name="Earl A."/>
            <person name="Ward D."/>
            <person name="Feldgarden M."/>
            <person name="Gevers D."/>
            <person name="Blanton J.M."/>
            <person name="Fenno C.J."/>
            <person name="Baranova O.V."/>
            <person name="Mathney J."/>
            <person name="Dewhirst F.E."/>
            <person name="Izard J."/>
            <person name="Young S.K."/>
            <person name="Zeng Q."/>
            <person name="Gargeya S."/>
            <person name="Fitzgerald M."/>
            <person name="Haas B."/>
            <person name="Abouelleil A."/>
            <person name="Alvarado L."/>
            <person name="Arachchi H.M."/>
            <person name="Berlin A."/>
            <person name="Chapman S.B."/>
            <person name="Gearin G."/>
            <person name="Goldberg J."/>
            <person name="Griggs A."/>
            <person name="Gujja S."/>
            <person name="Hansen M."/>
            <person name="Heiman D."/>
            <person name="Howarth C."/>
            <person name="Larimer J."/>
            <person name="Lui A."/>
            <person name="MacDonald P.J.P."/>
            <person name="McCowen C."/>
            <person name="Montmayeur A."/>
            <person name="Murphy C."/>
            <person name="Neiman D."/>
            <person name="Pearson M."/>
            <person name="Priest M."/>
            <person name="Roberts A."/>
            <person name="Saif S."/>
            <person name="Shea T."/>
            <person name="Sisk P."/>
            <person name="Stolte C."/>
            <person name="Sykes S."/>
            <person name="Wortman J."/>
            <person name="Nusbaum C."/>
            <person name="Birren B."/>
        </authorList>
    </citation>
    <scope>NUCLEOTIDE SEQUENCE [LARGE SCALE GENOMIC DNA]</scope>
    <source>
        <strain evidence="2">H-22</strain>
    </source>
</reference>
<dbReference type="PATRIC" id="fig|999432.5.peg.420"/>
<dbReference type="PIRSF" id="PIRSF009451">
    <property type="entry name" value="Citrt_lyas_alpha"/>
    <property type="match status" value="1"/>
</dbReference>
<dbReference type="GO" id="GO:0008814">
    <property type="term" value="F:citrate CoA-transferase activity"/>
    <property type="evidence" value="ECO:0007669"/>
    <property type="project" value="UniProtKB-UniRule"/>
</dbReference>
<evidence type="ECO:0000313" key="2">
    <source>
        <dbReference type="EMBL" id="EMB36213.1"/>
    </source>
</evidence>
<name>A0A0E2EKW0_TREDN</name>
<gene>
    <name evidence="2" type="ORF">HMPREF9726_00405</name>
</gene>
<dbReference type="Gene3D" id="3.40.1080.10">
    <property type="entry name" value="Glutaconate Coenzyme A-transferase"/>
    <property type="match status" value="2"/>
</dbReference>
<keyword evidence="1" id="KW-0963">Cytoplasm</keyword>